<protein>
    <submittedName>
        <fullName evidence="1">Uncharacterized protein</fullName>
    </submittedName>
</protein>
<dbReference type="Proteomes" id="UP001239111">
    <property type="component" value="Chromosome 3"/>
</dbReference>
<reference evidence="1" key="1">
    <citation type="submission" date="2023-04" db="EMBL/GenBank/DDBJ databases">
        <title>A chromosome-level genome assembly of the parasitoid wasp Eretmocerus hayati.</title>
        <authorList>
            <person name="Zhong Y."/>
            <person name="Liu S."/>
            <person name="Liu Y."/>
        </authorList>
    </citation>
    <scope>NUCLEOTIDE SEQUENCE</scope>
    <source>
        <strain evidence="1">ZJU_SS_LIU_2023</strain>
    </source>
</reference>
<accession>A0ACC2NGK8</accession>
<gene>
    <name evidence="1" type="ORF">QAD02_001604</name>
</gene>
<organism evidence="1 2">
    <name type="scientific">Eretmocerus hayati</name>
    <dbReference type="NCBI Taxonomy" id="131215"/>
    <lineage>
        <taxon>Eukaryota</taxon>
        <taxon>Metazoa</taxon>
        <taxon>Ecdysozoa</taxon>
        <taxon>Arthropoda</taxon>
        <taxon>Hexapoda</taxon>
        <taxon>Insecta</taxon>
        <taxon>Pterygota</taxon>
        <taxon>Neoptera</taxon>
        <taxon>Endopterygota</taxon>
        <taxon>Hymenoptera</taxon>
        <taxon>Apocrita</taxon>
        <taxon>Proctotrupomorpha</taxon>
        <taxon>Chalcidoidea</taxon>
        <taxon>Aphelinidae</taxon>
        <taxon>Aphelininae</taxon>
        <taxon>Eretmocerus</taxon>
    </lineage>
</organism>
<evidence type="ECO:0000313" key="2">
    <source>
        <dbReference type="Proteomes" id="UP001239111"/>
    </source>
</evidence>
<evidence type="ECO:0000313" key="1">
    <source>
        <dbReference type="EMBL" id="KAJ8670345.1"/>
    </source>
</evidence>
<dbReference type="EMBL" id="CM056743">
    <property type="protein sequence ID" value="KAJ8670345.1"/>
    <property type="molecule type" value="Genomic_DNA"/>
</dbReference>
<keyword evidence="2" id="KW-1185">Reference proteome</keyword>
<comment type="caution">
    <text evidence="1">The sequence shown here is derived from an EMBL/GenBank/DDBJ whole genome shotgun (WGS) entry which is preliminary data.</text>
</comment>
<proteinExistence type="predicted"/>
<sequence>MLKLRNIAGSWLNCFLAGLYIASCEHEANSSSSWQREDFTAGTVVLCCATRAMYAKSCACARLLAKQLALLRSHDFAVVGQQGSTICGEKLEIVVEIRLDVRFEKLVQARLVRFQNFYELKRVPLKI</sequence>
<name>A0ACC2NGK8_9HYME</name>